<keyword evidence="3" id="KW-1185">Reference proteome</keyword>
<dbReference type="InterPro" id="IPR026505">
    <property type="entry name" value="Solute_c_fam_35_mem_F3/F4"/>
</dbReference>
<dbReference type="PANTHER" id="PTHR19346">
    <property type="entry name" value="SUGAR PHOSPHATE TRANSPORTER DOMAIN-CONTAINING PROTEIN"/>
    <property type="match status" value="1"/>
</dbReference>
<keyword evidence="1" id="KW-0812">Transmembrane</keyword>
<keyword evidence="1" id="KW-1133">Transmembrane helix</keyword>
<dbReference type="AlphaFoldDB" id="A0AA36I1P8"/>
<keyword evidence="1" id="KW-0472">Membrane</keyword>
<feature type="transmembrane region" description="Helical" evidence="1">
    <location>
        <begin position="43"/>
        <end position="61"/>
    </location>
</feature>
<reference evidence="2" key="1">
    <citation type="submission" date="2023-08" db="EMBL/GenBank/DDBJ databases">
        <authorList>
            <person name="Chen Y."/>
            <person name="Shah S."/>
            <person name="Dougan E. K."/>
            <person name="Thang M."/>
            <person name="Chan C."/>
        </authorList>
    </citation>
    <scope>NUCLEOTIDE SEQUENCE</scope>
</reference>
<dbReference type="Proteomes" id="UP001178507">
    <property type="component" value="Unassembled WGS sequence"/>
</dbReference>
<sequence>MKKACESSVLLLAIAGSWVSVAQLARAAEVATLQLQHHTVVPLVTWANSTAWILLAMPYMAMRRSRGAEGCELLATDAFKASQPPRFLFIALTTNFSYISALHYLPASLNTAIFSSSPVFTLLLQSVFLPAEAGRSLSPGFGEVRAALCGLKALSVILSVVGVLLITEPWRDSEGDDGLDKRSRILGAGMSLFAALGTSIYQVYFKKVFGDRMKPEEVGLFLAHMGCWSSCLLGAGLAVLLGRGIYELNLARVPWAMVLSSSLSSALFNFLIKFGLSRETPVTTSLGTQIGIPLNLLLDVLVIHSRFRRCQAAGVLTMLLSFSIWHHSEAKSAKVAGQGAMWMNGGLDPRGCAMASTFSGTELTYAEAALPKAPGLMSKLVCSGPLARALDRGVLIAALAKFFHVNQPACQARLEARVPCVVFPKPLGLILGCKDPEHLVFMQLASKRVAAHPDPIEEHAGCSALCIFGDLDAEKVLVGDNGTDWACVDIQSFIVSHASSEDCQNLIDHFAPLCCERQKNEASANVTCSECSNGCVVLGACFHSLQLQALTPAVCSEHAGTWCGSNHSSLQENQGEQSLVAASMGTTGFAQDYEFSTYGWCMFGYYAGREENSNRDSLENCMKACNLEDRCKFFSFLQGQTCSRYDTDSCFSLGLWPYSIYKKKDLPYMWLGAGFCEDGYYAGWESNSNKDSLGNCKTACDMESECKYIAFKQGSTCSRYNGNSCAIRAESSHAAYKKVNPSFKLASIGYCSHGYYAGWETNSFKDSLKNCMSACEAEQRCKYFSFWQGNTCSRYDTYNCQPNTDTSHVTYKRVMVPPACCTGGDFVHTSDKCRSRRVYMKGEHHHWLPEGHSEVSLTGNPEGTGEVHWECHARRRRCGLLGCGGTGYERTGFDPPATDATVHYNGETIDYWPKYCAPEMPWSEESPADRGCCSIADGTVDRCRSSSYIKIQVGSTWKYCYKNQICEWEFPTPQTQGVKLSWYCGNTEEKVRWGLYFDTLQVKFHCDGKVEWNPWWCGLATGGKAPASVVTQFAGVIGVSTGGDFINGQNSQPLTVTEMRNKADDFIYQNRKAICEGMSAAAVYDQLLKPSSVCWRAGMTARSSLFPHHSDYGTKTSLAEENTQFERGEWSGSRATPRCCKWRHPATHGKRTYSLIPFRRTARSAVGLIALRSARRVAPVIAWSLGLAPRSWPPSTARRLRPSWLLGRAKGPKSGWALVLGLGGFEACGRGKSQCMILMG</sequence>
<feature type="transmembrane region" description="Helical" evidence="1">
    <location>
        <begin position="217"/>
        <end position="241"/>
    </location>
</feature>
<proteinExistence type="predicted"/>
<evidence type="ECO:0008006" key="4">
    <source>
        <dbReference type="Google" id="ProtNLM"/>
    </source>
</evidence>
<evidence type="ECO:0000313" key="2">
    <source>
        <dbReference type="EMBL" id="CAJ1379377.1"/>
    </source>
</evidence>
<protein>
    <recommendedName>
        <fullName evidence="4">EamA domain-containing protein</fullName>
    </recommendedName>
</protein>
<feature type="transmembrane region" description="Helical" evidence="1">
    <location>
        <begin position="143"/>
        <end position="165"/>
    </location>
</feature>
<organism evidence="2 3">
    <name type="scientific">Effrenium voratum</name>
    <dbReference type="NCBI Taxonomy" id="2562239"/>
    <lineage>
        <taxon>Eukaryota</taxon>
        <taxon>Sar</taxon>
        <taxon>Alveolata</taxon>
        <taxon>Dinophyceae</taxon>
        <taxon>Suessiales</taxon>
        <taxon>Symbiodiniaceae</taxon>
        <taxon>Effrenium</taxon>
    </lineage>
</organism>
<gene>
    <name evidence="2" type="ORF">EVOR1521_LOCUS7634</name>
</gene>
<evidence type="ECO:0000313" key="3">
    <source>
        <dbReference type="Proteomes" id="UP001178507"/>
    </source>
</evidence>
<feature type="transmembrane region" description="Helical" evidence="1">
    <location>
        <begin position="253"/>
        <end position="272"/>
    </location>
</feature>
<accession>A0AA36I1P8</accession>
<feature type="transmembrane region" description="Helical" evidence="1">
    <location>
        <begin position="111"/>
        <end position="131"/>
    </location>
</feature>
<name>A0AA36I1P8_9DINO</name>
<comment type="caution">
    <text evidence="2">The sequence shown here is derived from an EMBL/GenBank/DDBJ whole genome shotgun (WGS) entry which is preliminary data.</text>
</comment>
<evidence type="ECO:0000256" key="1">
    <source>
        <dbReference type="SAM" id="Phobius"/>
    </source>
</evidence>
<feature type="transmembrane region" description="Helical" evidence="1">
    <location>
        <begin position="185"/>
        <end position="205"/>
    </location>
</feature>
<dbReference type="EMBL" id="CAUJNA010000624">
    <property type="protein sequence ID" value="CAJ1379377.1"/>
    <property type="molecule type" value="Genomic_DNA"/>
</dbReference>
<dbReference type="PANTHER" id="PTHR19346:SF4">
    <property type="entry name" value="SUGAR PHOSPHATE TRANSPORTER DOMAIN-CONTAINING PROTEIN"/>
    <property type="match status" value="1"/>
</dbReference>